<sequence length="66" mass="7841">MDKGREATGFIAQEVLELIEATHNQYTRLVNTDDKNQYTVSLINMIPIMVKYWSMLSKNYRPVWKF</sequence>
<dbReference type="EMBL" id="MN739969">
    <property type="protein sequence ID" value="QHT80485.1"/>
    <property type="molecule type" value="Genomic_DNA"/>
</dbReference>
<accession>A0A6C0HK06</accession>
<evidence type="ECO:0000313" key="1">
    <source>
        <dbReference type="EMBL" id="QHT80485.1"/>
    </source>
</evidence>
<organism evidence="1">
    <name type="scientific">viral metagenome</name>
    <dbReference type="NCBI Taxonomy" id="1070528"/>
    <lineage>
        <taxon>unclassified sequences</taxon>
        <taxon>metagenomes</taxon>
        <taxon>organismal metagenomes</taxon>
    </lineage>
</organism>
<protein>
    <submittedName>
        <fullName evidence="1">Uncharacterized protein</fullName>
    </submittedName>
</protein>
<proteinExistence type="predicted"/>
<reference evidence="1" key="1">
    <citation type="journal article" date="2020" name="Nature">
        <title>Giant virus diversity and host interactions through global metagenomics.</title>
        <authorList>
            <person name="Schulz F."/>
            <person name="Roux S."/>
            <person name="Paez-Espino D."/>
            <person name="Jungbluth S."/>
            <person name="Walsh D.A."/>
            <person name="Denef V.J."/>
            <person name="McMahon K.D."/>
            <person name="Konstantinidis K.T."/>
            <person name="Eloe-Fadrosh E.A."/>
            <person name="Kyrpides N.C."/>
            <person name="Woyke T."/>
        </authorList>
    </citation>
    <scope>NUCLEOTIDE SEQUENCE</scope>
    <source>
        <strain evidence="1">GVMAG-M-3300023184-120</strain>
    </source>
</reference>
<dbReference type="AlphaFoldDB" id="A0A6C0HK06"/>
<name>A0A6C0HK06_9ZZZZ</name>